<evidence type="ECO:0000313" key="10">
    <source>
        <dbReference type="EMBL" id="UUS30324.1"/>
    </source>
</evidence>
<feature type="region of interest" description="Disordered" evidence="7">
    <location>
        <begin position="210"/>
        <end position="238"/>
    </location>
</feature>
<dbReference type="PANTHER" id="PTHR43289:SF6">
    <property type="entry name" value="SERINE_THREONINE-PROTEIN KINASE NEKL-3"/>
    <property type="match status" value="1"/>
</dbReference>
<dbReference type="PROSITE" id="PS50011">
    <property type="entry name" value="PROTEIN_KINASE_DOM"/>
    <property type="match status" value="1"/>
</dbReference>
<dbReference type="GO" id="GO:0004674">
    <property type="term" value="F:protein serine/threonine kinase activity"/>
    <property type="evidence" value="ECO:0007669"/>
    <property type="project" value="UniProtKB-KW"/>
</dbReference>
<dbReference type="PANTHER" id="PTHR43289">
    <property type="entry name" value="MITOGEN-ACTIVATED PROTEIN KINASE KINASE KINASE 20-RELATED"/>
    <property type="match status" value="1"/>
</dbReference>
<keyword evidence="2 10" id="KW-0723">Serine/threonine-protein kinase</keyword>
<dbReference type="EC" id="2.7.11.1" evidence="1"/>
<evidence type="ECO:0000256" key="4">
    <source>
        <dbReference type="ARBA" id="ARBA00022741"/>
    </source>
</evidence>
<keyword evidence="5 10" id="KW-0418">Kinase</keyword>
<keyword evidence="8" id="KW-0812">Transmembrane</keyword>
<evidence type="ECO:0000256" key="2">
    <source>
        <dbReference type="ARBA" id="ARBA00022527"/>
    </source>
</evidence>
<feature type="region of interest" description="Disordered" evidence="7">
    <location>
        <begin position="166"/>
        <end position="188"/>
    </location>
</feature>
<feature type="domain" description="Protein kinase" evidence="9">
    <location>
        <begin position="15"/>
        <end position="265"/>
    </location>
</feature>
<dbReference type="CDD" id="cd14014">
    <property type="entry name" value="STKc_PknB_like"/>
    <property type="match status" value="1"/>
</dbReference>
<dbReference type="EMBL" id="CP102332">
    <property type="protein sequence ID" value="UUS30324.1"/>
    <property type="molecule type" value="Genomic_DNA"/>
</dbReference>
<keyword evidence="8" id="KW-1133">Transmembrane helix</keyword>
<evidence type="ECO:0000256" key="3">
    <source>
        <dbReference type="ARBA" id="ARBA00022679"/>
    </source>
</evidence>
<dbReference type="SMART" id="SM00220">
    <property type="entry name" value="S_TKc"/>
    <property type="match status" value="1"/>
</dbReference>
<keyword evidence="4" id="KW-0547">Nucleotide-binding</keyword>
<evidence type="ECO:0000256" key="1">
    <source>
        <dbReference type="ARBA" id="ARBA00012513"/>
    </source>
</evidence>
<dbReference type="Proteomes" id="UP001060150">
    <property type="component" value="Chromosome"/>
</dbReference>
<name>A0ABY5N4G7_9ACTN</name>
<evidence type="ECO:0000256" key="8">
    <source>
        <dbReference type="SAM" id="Phobius"/>
    </source>
</evidence>
<dbReference type="RefSeq" id="WP_257375340.1">
    <property type="nucleotide sequence ID" value="NZ_CP102332.1"/>
</dbReference>
<dbReference type="InterPro" id="IPR011009">
    <property type="entry name" value="Kinase-like_dom_sf"/>
</dbReference>
<evidence type="ECO:0000259" key="9">
    <source>
        <dbReference type="PROSITE" id="PS50011"/>
    </source>
</evidence>
<dbReference type="SUPFAM" id="SSF56112">
    <property type="entry name" value="Protein kinase-like (PK-like)"/>
    <property type="match status" value="1"/>
</dbReference>
<proteinExistence type="predicted"/>
<protein>
    <recommendedName>
        <fullName evidence="1">non-specific serine/threonine protein kinase</fullName>
        <ecNumber evidence="1">2.7.11.1</ecNumber>
    </recommendedName>
</protein>
<feature type="region of interest" description="Disordered" evidence="7">
    <location>
        <begin position="268"/>
        <end position="337"/>
    </location>
</feature>
<feature type="compositionally biased region" description="Gly residues" evidence="7">
    <location>
        <begin position="303"/>
        <end position="316"/>
    </location>
</feature>
<gene>
    <name evidence="10" type="ORF">NRO40_05405</name>
</gene>
<reference evidence="10" key="1">
    <citation type="submission" date="2022-08" db="EMBL/GenBank/DDBJ databases">
        <title>Streptomyces changanensis sp. nov., an actinomycete isolated from soil.</title>
        <authorList>
            <person name="Wu H."/>
            <person name="Han L."/>
        </authorList>
    </citation>
    <scope>NUCLEOTIDE SEQUENCE</scope>
    <source>
        <strain evidence="10">HL-66</strain>
    </source>
</reference>
<evidence type="ECO:0000313" key="11">
    <source>
        <dbReference type="Proteomes" id="UP001060150"/>
    </source>
</evidence>
<keyword evidence="8" id="KW-0472">Membrane</keyword>
<sequence length="367" mass="35696">MSQGAYGARLVGGRYRLADPLREDGAGVVWRARDEVRGRDVAVRDVRLPRGAGDADGGRAAEGVERAAREATRVAHRNAVAVFDVVMEDGRPWLVTELVRGLTLAETLEAEGPLPPHRAARVGAEVLEALRAAHAAGVPHGSVAPEALLLGNDGRVALTDFGTAPAAGPGGAPGYRAPECGPGRPATPAGDLWSLGALLYAAVEGRPPAGGGATGAGGGSGAEGAGGADGPLPPRGAGGLAPVVGALLRRDPDARPSAEEAARLLGAAGAGGAARTVRASGHSAERRGAEGAGRARRPDGADSAGGAGPPGVGRGPGPDPGPTGGPAGGGGGAEPPGRRAAVAVGAVGLVVAVVGLVVAGLVYVALR</sequence>
<feature type="compositionally biased region" description="Gly residues" evidence="7">
    <location>
        <begin position="210"/>
        <end position="229"/>
    </location>
</feature>
<accession>A0ABY5N4G7</accession>
<keyword evidence="3" id="KW-0808">Transferase</keyword>
<evidence type="ECO:0000256" key="5">
    <source>
        <dbReference type="ARBA" id="ARBA00022777"/>
    </source>
</evidence>
<dbReference type="Gene3D" id="1.10.510.10">
    <property type="entry name" value="Transferase(Phosphotransferase) domain 1"/>
    <property type="match status" value="1"/>
</dbReference>
<organism evidence="10 11">
    <name type="scientific">Streptomyces changanensis</name>
    <dbReference type="NCBI Taxonomy" id="2964669"/>
    <lineage>
        <taxon>Bacteria</taxon>
        <taxon>Bacillati</taxon>
        <taxon>Actinomycetota</taxon>
        <taxon>Actinomycetes</taxon>
        <taxon>Kitasatosporales</taxon>
        <taxon>Streptomycetaceae</taxon>
        <taxon>Streptomyces</taxon>
    </lineage>
</organism>
<feature type="compositionally biased region" description="Gly residues" evidence="7">
    <location>
        <begin position="324"/>
        <end position="334"/>
    </location>
</feature>
<feature type="transmembrane region" description="Helical" evidence="8">
    <location>
        <begin position="342"/>
        <end position="366"/>
    </location>
</feature>
<dbReference type="Gene3D" id="3.30.200.20">
    <property type="entry name" value="Phosphorylase Kinase, domain 1"/>
    <property type="match status" value="1"/>
</dbReference>
<evidence type="ECO:0000256" key="6">
    <source>
        <dbReference type="ARBA" id="ARBA00022840"/>
    </source>
</evidence>
<keyword evidence="6" id="KW-0067">ATP-binding</keyword>
<keyword evidence="11" id="KW-1185">Reference proteome</keyword>
<dbReference type="InterPro" id="IPR000719">
    <property type="entry name" value="Prot_kinase_dom"/>
</dbReference>
<dbReference type="Pfam" id="PF00069">
    <property type="entry name" value="Pkinase"/>
    <property type="match status" value="1"/>
</dbReference>
<evidence type="ECO:0000256" key="7">
    <source>
        <dbReference type="SAM" id="MobiDB-lite"/>
    </source>
</evidence>